<dbReference type="InterPro" id="IPR050297">
    <property type="entry name" value="LipidA_mod_glycosyltrf_83"/>
</dbReference>
<feature type="transmembrane region" description="Helical" evidence="8">
    <location>
        <begin position="322"/>
        <end position="344"/>
    </location>
</feature>
<evidence type="ECO:0000256" key="3">
    <source>
        <dbReference type="ARBA" id="ARBA00022676"/>
    </source>
</evidence>
<evidence type="ECO:0000313" key="10">
    <source>
        <dbReference type="EMBL" id="OZV70123.1"/>
    </source>
</evidence>
<accession>A0A265UXT6</accession>
<dbReference type="GO" id="GO:0016763">
    <property type="term" value="F:pentosyltransferase activity"/>
    <property type="evidence" value="ECO:0007669"/>
    <property type="project" value="TreeGrafter"/>
</dbReference>
<keyword evidence="4" id="KW-0808">Transferase</keyword>
<comment type="subcellular location">
    <subcellularLocation>
        <location evidence="1">Cell membrane</location>
        <topology evidence="1">Multi-pass membrane protein</topology>
    </subcellularLocation>
</comment>
<dbReference type="Proteomes" id="UP000216840">
    <property type="component" value="Unassembled WGS sequence"/>
</dbReference>
<evidence type="ECO:0000256" key="1">
    <source>
        <dbReference type="ARBA" id="ARBA00004651"/>
    </source>
</evidence>
<dbReference type="GO" id="GO:0005886">
    <property type="term" value="C:plasma membrane"/>
    <property type="evidence" value="ECO:0007669"/>
    <property type="project" value="UniProtKB-SubCell"/>
</dbReference>
<evidence type="ECO:0000256" key="6">
    <source>
        <dbReference type="ARBA" id="ARBA00022989"/>
    </source>
</evidence>
<keyword evidence="7 8" id="KW-0472">Membrane</keyword>
<feature type="transmembrane region" description="Helical" evidence="8">
    <location>
        <begin position="6"/>
        <end position="24"/>
    </location>
</feature>
<dbReference type="OrthoDB" id="9813729at2"/>
<comment type="caution">
    <text evidence="10">The sequence shown here is derived from an EMBL/GenBank/DDBJ whole genome shotgun (WGS) entry which is preliminary data.</text>
</comment>
<evidence type="ECO:0000256" key="7">
    <source>
        <dbReference type="ARBA" id="ARBA00023136"/>
    </source>
</evidence>
<protein>
    <recommendedName>
        <fullName evidence="9">Glycosyltransferase RgtA/B/C/D-like domain-containing protein</fullName>
    </recommendedName>
</protein>
<keyword evidence="2" id="KW-1003">Cell membrane</keyword>
<evidence type="ECO:0000256" key="4">
    <source>
        <dbReference type="ARBA" id="ARBA00022679"/>
    </source>
</evidence>
<feature type="transmembrane region" description="Helical" evidence="8">
    <location>
        <begin position="293"/>
        <end position="310"/>
    </location>
</feature>
<organism evidence="10 11">
    <name type="scientific">Winogradskyella aurantia</name>
    <dbReference type="NCBI Taxonomy" id="1915063"/>
    <lineage>
        <taxon>Bacteria</taxon>
        <taxon>Pseudomonadati</taxon>
        <taxon>Bacteroidota</taxon>
        <taxon>Flavobacteriia</taxon>
        <taxon>Flavobacteriales</taxon>
        <taxon>Flavobacteriaceae</taxon>
        <taxon>Winogradskyella</taxon>
    </lineage>
</organism>
<feature type="transmembrane region" description="Helical" evidence="8">
    <location>
        <begin position="233"/>
        <end position="262"/>
    </location>
</feature>
<keyword evidence="11" id="KW-1185">Reference proteome</keyword>
<evidence type="ECO:0000256" key="2">
    <source>
        <dbReference type="ARBA" id="ARBA00022475"/>
    </source>
</evidence>
<feature type="transmembrane region" description="Helical" evidence="8">
    <location>
        <begin position="101"/>
        <end position="118"/>
    </location>
</feature>
<dbReference type="PANTHER" id="PTHR33908">
    <property type="entry name" value="MANNOSYLTRANSFERASE YKCB-RELATED"/>
    <property type="match status" value="1"/>
</dbReference>
<dbReference type="AlphaFoldDB" id="A0A265UXT6"/>
<name>A0A265UXT6_9FLAO</name>
<sequence length="507" mass="59080">MLNRNIFLIIGFFCVLKLTLHLIADSNSGFQGDELLHIETGNYPSMGYMEFPPVIGWLAFIQNQFHSQSVFVHHIFSHIASLLILILIALTTVKLGGKSKAVFIVLLCVLTAPAFGRGHQLFQPVVFTQLFWLLSFYQLVRYVTSFDKKYLLYLTICVGFGFLTKYDILFFIAGLGGLLFYKPTRIEILQKDIWKYILLFILIIAPNVLWQYKHGFPVLDMFSRLYETQLDKLTILGVLEMIIISLNPVTMFFWLGGLFYMFRTKNNPTYYRPIAFTIIISLMLLALNKSKAYYMYPAMITLIIFGSIWFEQRILSKRHWILYPTTALLFLAGIMLIPFGLAVLPLDTFIKFAGIDKKDNRYQIEYKEYYSKSKWEKTMDGLQAVYDSLPLNEKEDCLIWGKHYSQAGGVNLFRENYELPKAISYHGSFYLWSPEKGELPKTILAFSNGEAGIDFFQSFFYSVVAVKRIYNPYADNEKKLWQTIYICKKPKLNFNQLRTEFKTRIFE</sequence>
<dbReference type="InterPro" id="IPR038731">
    <property type="entry name" value="RgtA/B/C-like"/>
</dbReference>
<keyword evidence="3" id="KW-0328">Glycosyltransferase</keyword>
<feature type="transmembrane region" description="Helical" evidence="8">
    <location>
        <begin position="193"/>
        <end position="213"/>
    </location>
</feature>
<dbReference type="Pfam" id="PF13231">
    <property type="entry name" value="PMT_2"/>
    <property type="match status" value="1"/>
</dbReference>
<feature type="transmembrane region" description="Helical" evidence="8">
    <location>
        <begin position="150"/>
        <end position="181"/>
    </location>
</feature>
<keyword evidence="6 8" id="KW-1133">Transmembrane helix</keyword>
<reference evidence="10 11" key="1">
    <citation type="submission" date="2017-05" db="EMBL/GenBank/DDBJ databases">
        <title>The draft genome sequence of Idiomarina salinarum WNB302.</title>
        <authorList>
            <person name="Sun Y."/>
            <person name="Chen B."/>
            <person name="Du Z."/>
        </authorList>
    </citation>
    <scope>NUCLEOTIDE SEQUENCE [LARGE SCALE GENOMIC DNA]</scope>
    <source>
        <strain evidence="10 11">WNB302</strain>
    </source>
</reference>
<feature type="domain" description="Glycosyltransferase RgtA/B/C/D-like" evidence="9">
    <location>
        <begin position="52"/>
        <end position="210"/>
    </location>
</feature>
<feature type="transmembrane region" description="Helical" evidence="8">
    <location>
        <begin position="269"/>
        <end position="287"/>
    </location>
</feature>
<dbReference type="PANTHER" id="PTHR33908:SF11">
    <property type="entry name" value="MEMBRANE PROTEIN"/>
    <property type="match status" value="1"/>
</dbReference>
<gene>
    <name evidence="10" type="ORF">CA834_05765</name>
</gene>
<proteinExistence type="predicted"/>
<dbReference type="GO" id="GO:0009103">
    <property type="term" value="P:lipopolysaccharide biosynthetic process"/>
    <property type="evidence" value="ECO:0007669"/>
    <property type="project" value="UniProtKB-ARBA"/>
</dbReference>
<feature type="transmembrane region" description="Helical" evidence="8">
    <location>
        <begin position="75"/>
        <end position="95"/>
    </location>
</feature>
<evidence type="ECO:0000256" key="8">
    <source>
        <dbReference type="SAM" id="Phobius"/>
    </source>
</evidence>
<keyword evidence="5 8" id="KW-0812">Transmembrane</keyword>
<evidence type="ECO:0000256" key="5">
    <source>
        <dbReference type="ARBA" id="ARBA00022692"/>
    </source>
</evidence>
<dbReference type="EMBL" id="NGJN01000002">
    <property type="protein sequence ID" value="OZV70123.1"/>
    <property type="molecule type" value="Genomic_DNA"/>
</dbReference>
<evidence type="ECO:0000313" key="11">
    <source>
        <dbReference type="Proteomes" id="UP000216840"/>
    </source>
</evidence>
<evidence type="ECO:0000259" key="9">
    <source>
        <dbReference type="Pfam" id="PF13231"/>
    </source>
</evidence>